<dbReference type="AlphaFoldDB" id="T0F788"/>
<dbReference type="Gene3D" id="3.40.30.10">
    <property type="entry name" value="Glutaredoxin"/>
    <property type="match status" value="1"/>
</dbReference>
<feature type="binding site" evidence="2">
    <location>
        <position position="116"/>
    </location>
    <ligand>
        <name>Cu cation</name>
        <dbReference type="ChEBI" id="CHEBI:23378"/>
    </ligand>
</feature>
<dbReference type="Proteomes" id="UP000015454">
    <property type="component" value="Unassembled WGS sequence"/>
</dbReference>
<organism evidence="4 5">
    <name type="scientific">Leptospira broomii serovar Hurstbridge str. 5399</name>
    <dbReference type="NCBI Taxonomy" id="1049789"/>
    <lineage>
        <taxon>Bacteria</taxon>
        <taxon>Pseudomonadati</taxon>
        <taxon>Spirochaetota</taxon>
        <taxon>Spirochaetia</taxon>
        <taxon>Leptospirales</taxon>
        <taxon>Leptospiraceae</taxon>
        <taxon>Leptospira</taxon>
    </lineage>
</organism>
<evidence type="ECO:0000313" key="5">
    <source>
        <dbReference type="Proteomes" id="UP000015454"/>
    </source>
</evidence>
<name>T0F788_9LEPT</name>
<feature type="binding site" evidence="2">
    <location>
        <position position="112"/>
    </location>
    <ligand>
        <name>Cu cation</name>
        <dbReference type="ChEBI" id="CHEBI:23378"/>
    </ligand>
</feature>
<evidence type="ECO:0000256" key="1">
    <source>
        <dbReference type="ARBA" id="ARBA00010996"/>
    </source>
</evidence>
<feature type="disulfide bond" description="Redox-active" evidence="3">
    <location>
        <begin position="112"/>
        <end position="116"/>
    </location>
</feature>
<accession>T0F788</accession>
<dbReference type="Pfam" id="PF02630">
    <property type="entry name" value="SCO1-SenC"/>
    <property type="match status" value="1"/>
</dbReference>
<protein>
    <submittedName>
        <fullName evidence="4">SCO1/SenC</fullName>
    </submittedName>
</protein>
<keyword evidence="2" id="KW-0186">Copper</keyword>
<comment type="caution">
    <text evidence="4">The sequence shown here is derived from an EMBL/GenBank/DDBJ whole genome shotgun (WGS) entry which is preliminary data.</text>
</comment>
<proteinExistence type="inferred from homology"/>
<comment type="similarity">
    <text evidence="1">Belongs to the SCO1/2 family.</text>
</comment>
<keyword evidence="5" id="KW-1185">Reference proteome</keyword>
<dbReference type="InterPro" id="IPR003782">
    <property type="entry name" value="SCO1/SenC"/>
</dbReference>
<gene>
    <name evidence="4" type="ORF">LEP1GSC050_1836</name>
</gene>
<dbReference type="STRING" id="1049789.LEP1GSC050_1836"/>
<dbReference type="EMBL" id="AHMO02000010">
    <property type="protein sequence ID" value="EQA43776.1"/>
    <property type="molecule type" value="Genomic_DNA"/>
</dbReference>
<dbReference type="SUPFAM" id="SSF52833">
    <property type="entry name" value="Thioredoxin-like"/>
    <property type="match status" value="1"/>
</dbReference>
<dbReference type="InterPro" id="IPR036249">
    <property type="entry name" value="Thioredoxin-like_sf"/>
</dbReference>
<evidence type="ECO:0000313" key="4">
    <source>
        <dbReference type="EMBL" id="EQA43776.1"/>
    </source>
</evidence>
<evidence type="ECO:0000256" key="2">
    <source>
        <dbReference type="PIRSR" id="PIRSR603782-1"/>
    </source>
</evidence>
<evidence type="ECO:0000256" key="3">
    <source>
        <dbReference type="PIRSR" id="PIRSR603782-2"/>
    </source>
</evidence>
<reference evidence="4" key="1">
    <citation type="submission" date="2013-05" db="EMBL/GenBank/DDBJ databases">
        <authorList>
            <person name="Harkins D.M."/>
            <person name="Durkin A.S."/>
            <person name="Brinkac L.M."/>
            <person name="Haft D.H."/>
            <person name="Selengut J.D."/>
            <person name="Sanka R."/>
            <person name="DePew J."/>
            <person name="Purushe J."/>
            <person name="Hartskeerl R.A."/>
            <person name="Ahmed A."/>
            <person name="van der Linden H."/>
            <person name="Goris M.G.A."/>
            <person name="Vinetz J.M."/>
            <person name="Sutton G.G."/>
            <person name="Nierman W.C."/>
            <person name="Fouts D.E."/>
        </authorList>
    </citation>
    <scope>NUCLEOTIDE SEQUENCE [LARGE SCALE GENOMIC DNA]</scope>
    <source>
        <strain evidence="4">5399</strain>
    </source>
</reference>
<dbReference type="GO" id="GO:0046872">
    <property type="term" value="F:metal ion binding"/>
    <property type="evidence" value="ECO:0007669"/>
    <property type="project" value="UniProtKB-KW"/>
</dbReference>
<keyword evidence="2" id="KW-0479">Metal-binding</keyword>
<sequence length="234" mass="27399">MTDFDLFHFYNFQEIFCFEEKNFVYKILERNSSLKPEEKVGKLEITKLTLGIIGSIIPLIAFHIYSFSSYSHFDREVVLDPIFFENQSQPKTRENSIFFGKQSFVYFGYLNCKSVCHGAVSKFKKILNESKSESLQIVLISLDPENESLDSWRNYFPDTPPRRIRILKPDTSEKSFQLASVFGNRIIRNPTTFEIEHLDVMFWVNEEAKIKSLFPNFSQSNTFSSEFKKLASLK</sequence>
<keyword evidence="3" id="KW-1015">Disulfide bond</keyword>